<dbReference type="SUPFAM" id="SSF57716">
    <property type="entry name" value="Glucocorticoid receptor-like (DNA-binding domain)"/>
    <property type="match status" value="1"/>
</dbReference>
<feature type="compositionally biased region" description="Basic residues" evidence="12">
    <location>
        <begin position="209"/>
        <end position="220"/>
    </location>
</feature>
<evidence type="ECO:0000256" key="3">
    <source>
        <dbReference type="ARBA" id="ARBA00022737"/>
    </source>
</evidence>
<accession>A0A1I8NTZ5</accession>
<dbReference type="Proteomes" id="UP000095300">
    <property type="component" value="Unassembled WGS sequence"/>
</dbReference>
<dbReference type="VEuPathDB" id="VectorBase:SCAU002005"/>
<keyword evidence="5 11" id="KW-0862">Zinc</keyword>
<evidence type="ECO:0000256" key="4">
    <source>
        <dbReference type="ARBA" id="ARBA00022771"/>
    </source>
</evidence>
<evidence type="ECO:0000256" key="11">
    <source>
        <dbReference type="PROSITE-ProRule" id="PRU01263"/>
    </source>
</evidence>
<dbReference type="Pfam" id="PF00096">
    <property type="entry name" value="zf-C2H2"/>
    <property type="match status" value="3"/>
</dbReference>
<gene>
    <name evidence="15" type="primary">106088111</name>
</gene>
<dbReference type="InterPro" id="IPR012934">
    <property type="entry name" value="Znf_AD"/>
</dbReference>
<proteinExistence type="predicted"/>
<feature type="binding site" evidence="11">
    <location>
        <position position="8"/>
    </location>
    <ligand>
        <name>Zn(2+)</name>
        <dbReference type="ChEBI" id="CHEBI:29105"/>
    </ligand>
</feature>
<feature type="binding site" evidence="11">
    <location>
        <position position="51"/>
    </location>
    <ligand>
        <name>Zn(2+)</name>
        <dbReference type="ChEBI" id="CHEBI:29105"/>
    </ligand>
</feature>
<feature type="domain" description="C2H2-type" evidence="13">
    <location>
        <begin position="259"/>
        <end position="286"/>
    </location>
</feature>
<dbReference type="SMART" id="SM00355">
    <property type="entry name" value="ZnF_C2H2"/>
    <property type="match status" value="5"/>
</dbReference>
<dbReference type="InterPro" id="IPR013087">
    <property type="entry name" value="Znf_C2H2_type"/>
</dbReference>
<keyword evidence="9" id="KW-0539">Nucleus</keyword>
<dbReference type="Pfam" id="PF07776">
    <property type="entry name" value="zf-AD"/>
    <property type="match status" value="1"/>
</dbReference>
<feature type="domain" description="C2H2-type" evidence="13">
    <location>
        <begin position="287"/>
        <end position="314"/>
    </location>
</feature>
<evidence type="ECO:0000259" key="14">
    <source>
        <dbReference type="PROSITE" id="PS51915"/>
    </source>
</evidence>
<dbReference type="GO" id="GO:0008270">
    <property type="term" value="F:zinc ion binding"/>
    <property type="evidence" value="ECO:0007669"/>
    <property type="project" value="UniProtKB-UniRule"/>
</dbReference>
<feature type="region of interest" description="Disordered" evidence="12">
    <location>
        <begin position="176"/>
        <end position="249"/>
    </location>
</feature>
<evidence type="ECO:0000256" key="7">
    <source>
        <dbReference type="ARBA" id="ARBA00023125"/>
    </source>
</evidence>
<evidence type="ECO:0000256" key="5">
    <source>
        <dbReference type="ARBA" id="ARBA00022833"/>
    </source>
</evidence>
<feature type="binding site" evidence="11">
    <location>
        <position position="54"/>
    </location>
    <ligand>
        <name>Zn(2+)</name>
        <dbReference type="ChEBI" id="CHEBI:29105"/>
    </ligand>
</feature>
<dbReference type="InterPro" id="IPR050457">
    <property type="entry name" value="ZnFinger_BTB_dom_contain"/>
</dbReference>
<evidence type="ECO:0000256" key="10">
    <source>
        <dbReference type="PROSITE-ProRule" id="PRU00042"/>
    </source>
</evidence>
<dbReference type="PROSITE" id="PS51915">
    <property type="entry name" value="ZAD"/>
    <property type="match status" value="1"/>
</dbReference>
<keyword evidence="16" id="KW-1185">Reference proteome</keyword>
<dbReference type="InterPro" id="IPR036236">
    <property type="entry name" value="Znf_C2H2_sf"/>
</dbReference>
<sequence length="423" mass="49386">MGPICRTCAKELLNCEDALKIFSAKHRKLLFQLQDLTGMMLKNCDLPKLMCASCHQSLSQAHQFRQKVLMVQDSFDKNKASKCRFKRNWNKNVEDTEFVQLCVKEEKDELEESEKEMNDSLQITYKEEITCNKKFIASEVNALELNEENILEDIKISILQDTCDDSDVGVWSKSVPADDKRSFTSTTEDEKSFKSDVEHKPTAVIEKRITKKRANRRSFSKSRQNMRDTSEKKSKESIKKESKSFVRNKKEASDHSNLFICDQCGNHFTCRNHFKLHLRRHTGDKQCACELCPDKFFTSSELRRHMRKHTGERPFACKYCERRFTDYSTRVKHERTHTNERPFICSQCGKSFTTSYVLKNHMLTHTGERHFKCDVCSKAFTRRTHLVVHFRSIMHKQAVEKKTISQDASPECGKYKASPLKVQ</sequence>
<dbReference type="Gene3D" id="3.30.160.60">
    <property type="entry name" value="Classic Zinc Finger"/>
    <property type="match status" value="5"/>
</dbReference>
<keyword evidence="6" id="KW-0805">Transcription regulation</keyword>
<dbReference type="EnsemblMetazoa" id="SCAU002005-RB">
    <property type="protein sequence ID" value="SCAU002005-PB"/>
    <property type="gene ID" value="SCAU002005"/>
</dbReference>
<protein>
    <recommendedName>
        <fullName evidence="17">Protein krueppel</fullName>
    </recommendedName>
</protein>
<dbReference type="PROSITE" id="PS00028">
    <property type="entry name" value="ZINC_FINGER_C2H2_1"/>
    <property type="match status" value="5"/>
</dbReference>
<organism evidence="15 16">
    <name type="scientific">Stomoxys calcitrans</name>
    <name type="common">Stable fly</name>
    <name type="synonym">Conops calcitrans</name>
    <dbReference type="NCBI Taxonomy" id="35570"/>
    <lineage>
        <taxon>Eukaryota</taxon>
        <taxon>Metazoa</taxon>
        <taxon>Ecdysozoa</taxon>
        <taxon>Arthropoda</taxon>
        <taxon>Hexapoda</taxon>
        <taxon>Insecta</taxon>
        <taxon>Pterygota</taxon>
        <taxon>Neoptera</taxon>
        <taxon>Endopterygota</taxon>
        <taxon>Diptera</taxon>
        <taxon>Brachycera</taxon>
        <taxon>Muscomorpha</taxon>
        <taxon>Muscoidea</taxon>
        <taxon>Muscidae</taxon>
        <taxon>Stomoxys</taxon>
    </lineage>
</organism>
<comment type="subcellular location">
    <subcellularLocation>
        <location evidence="1">Nucleus</location>
    </subcellularLocation>
</comment>
<dbReference type="PANTHER" id="PTHR46105">
    <property type="entry name" value="AGAP004733-PA"/>
    <property type="match status" value="1"/>
</dbReference>
<feature type="domain" description="C2H2-type" evidence="13">
    <location>
        <begin position="371"/>
        <end position="400"/>
    </location>
</feature>
<reference evidence="15" key="1">
    <citation type="submission" date="2020-05" db="UniProtKB">
        <authorList>
            <consortium name="EnsemblMetazoa"/>
        </authorList>
    </citation>
    <scope>IDENTIFICATION</scope>
    <source>
        <strain evidence="15">USDA</strain>
    </source>
</reference>
<keyword evidence="7" id="KW-0238">DNA-binding</keyword>
<name>A0A1I8NTZ5_STOCA</name>
<dbReference type="GO" id="GO:0000978">
    <property type="term" value="F:RNA polymerase II cis-regulatory region sequence-specific DNA binding"/>
    <property type="evidence" value="ECO:0007669"/>
    <property type="project" value="TreeGrafter"/>
</dbReference>
<evidence type="ECO:0000256" key="12">
    <source>
        <dbReference type="SAM" id="MobiDB-lite"/>
    </source>
</evidence>
<dbReference type="GO" id="GO:0000981">
    <property type="term" value="F:DNA-binding transcription factor activity, RNA polymerase II-specific"/>
    <property type="evidence" value="ECO:0007669"/>
    <property type="project" value="TreeGrafter"/>
</dbReference>
<evidence type="ECO:0000256" key="2">
    <source>
        <dbReference type="ARBA" id="ARBA00022723"/>
    </source>
</evidence>
<feature type="domain" description="C2H2-type" evidence="13">
    <location>
        <begin position="315"/>
        <end position="342"/>
    </location>
</feature>
<evidence type="ECO:0000256" key="9">
    <source>
        <dbReference type="ARBA" id="ARBA00023242"/>
    </source>
</evidence>
<evidence type="ECO:0000313" key="16">
    <source>
        <dbReference type="Proteomes" id="UP000095300"/>
    </source>
</evidence>
<dbReference type="OrthoDB" id="6077919at2759"/>
<feature type="domain" description="ZAD" evidence="14">
    <location>
        <begin position="3"/>
        <end position="78"/>
    </location>
</feature>
<dbReference type="SMART" id="SM00868">
    <property type="entry name" value="zf-AD"/>
    <property type="match status" value="1"/>
</dbReference>
<evidence type="ECO:0000256" key="1">
    <source>
        <dbReference type="ARBA" id="ARBA00004123"/>
    </source>
</evidence>
<keyword evidence="4 10" id="KW-0863">Zinc-finger</keyword>
<dbReference type="FunFam" id="3.30.160.60:FF:001927">
    <property type="entry name" value="Zinc finger protein 1184"/>
    <property type="match status" value="1"/>
</dbReference>
<keyword evidence="2 11" id="KW-0479">Metal-binding</keyword>
<dbReference type="FunFam" id="3.30.160.60:FF:000176">
    <property type="entry name" value="zinc finger protein 70"/>
    <property type="match status" value="1"/>
</dbReference>
<feature type="domain" description="C2H2-type" evidence="13">
    <location>
        <begin position="343"/>
        <end position="370"/>
    </location>
</feature>
<feature type="binding site" evidence="11">
    <location>
        <position position="5"/>
    </location>
    <ligand>
        <name>Zn(2+)</name>
        <dbReference type="ChEBI" id="CHEBI:29105"/>
    </ligand>
</feature>
<dbReference type="GO" id="GO:0005634">
    <property type="term" value="C:nucleus"/>
    <property type="evidence" value="ECO:0007669"/>
    <property type="project" value="UniProtKB-SubCell"/>
</dbReference>
<evidence type="ECO:0000256" key="6">
    <source>
        <dbReference type="ARBA" id="ARBA00023015"/>
    </source>
</evidence>
<feature type="compositionally biased region" description="Basic and acidic residues" evidence="12">
    <location>
        <begin position="225"/>
        <end position="249"/>
    </location>
</feature>
<dbReference type="AlphaFoldDB" id="A0A1I8NTZ5"/>
<evidence type="ECO:0000259" key="13">
    <source>
        <dbReference type="PROSITE" id="PS50157"/>
    </source>
</evidence>
<dbReference type="STRING" id="35570.A0A1I8NTZ5"/>
<keyword evidence="8" id="KW-0804">Transcription</keyword>
<dbReference type="PROSITE" id="PS50157">
    <property type="entry name" value="ZINC_FINGER_C2H2_2"/>
    <property type="match status" value="5"/>
</dbReference>
<dbReference type="Pfam" id="PF13894">
    <property type="entry name" value="zf-C2H2_4"/>
    <property type="match status" value="1"/>
</dbReference>
<dbReference type="Gene3D" id="3.40.1800.20">
    <property type="match status" value="1"/>
</dbReference>
<dbReference type="KEGG" id="scac:106088111"/>
<keyword evidence="3" id="KW-0677">Repeat</keyword>
<dbReference type="FunFam" id="3.30.160.60:FF:000032">
    <property type="entry name" value="Krueppel-like factor 4"/>
    <property type="match status" value="1"/>
</dbReference>
<dbReference type="SUPFAM" id="SSF57667">
    <property type="entry name" value="beta-beta-alpha zinc fingers"/>
    <property type="match status" value="3"/>
</dbReference>
<evidence type="ECO:0000313" key="15">
    <source>
        <dbReference type="EnsemblMetazoa" id="SCAU002005-PB"/>
    </source>
</evidence>
<evidence type="ECO:0000256" key="8">
    <source>
        <dbReference type="ARBA" id="ARBA00023163"/>
    </source>
</evidence>
<feature type="compositionally biased region" description="Basic and acidic residues" evidence="12">
    <location>
        <begin position="176"/>
        <end position="208"/>
    </location>
</feature>
<evidence type="ECO:0008006" key="17">
    <source>
        <dbReference type="Google" id="ProtNLM"/>
    </source>
</evidence>
<dbReference type="PANTHER" id="PTHR46105:SF5">
    <property type="entry name" value="ZINC FINGER AND BTB DOMAIN-CONTAINING PROTEIN 44 ISOFORM X1"/>
    <property type="match status" value="1"/>
</dbReference>